<dbReference type="Proteomes" id="UP000641646">
    <property type="component" value="Unassembled WGS sequence"/>
</dbReference>
<name>A0A926ZIS1_9CYAN</name>
<evidence type="ECO:0000313" key="2">
    <source>
        <dbReference type="Proteomes" id="UP000641646"/>
    </source>
</evidence>
<protein>
    <submittedName>
        <fullName evidence="1">Uncharacterized protein</fullName>
    </submittedName>
</protein>
<sequence length="166" mass="19139">MPPSRKLADLEQTLDSLYETLGEAQKRLAYANDIFEKNSIKQRIRKEVLPELHQVEAEYWQLLAQEARNCDVPEDDASLAIVEIVPEVQIIQSQPSANYADEFMQLLKEIRDKLNEPGTPAAAKAKFTLSLIPGILSYEVELDTENSLRRVFQPIRQLFRREIEKK</sequence>
<reference evidence="1" key="1">
    <citation type="journal article" date="2015" name="ISME J.">
        <title>Draft Genome Sequence of Streptomyces incarnatus NRRL8089, which Produces the Nucleoside Antibiotic Sinefungin.</title>
        <authorList>
            <person name="Oshima K."/>
            <person name="Hattori M."/>
            <person name="Shimizu H."/>
            <person name="Fukuda K."/>
            <person name="Nemoto M."/>
            <person name="Inagaki K."/>
            <person name="Tamura T."/>
        </authorList>
    </citation>
    <scope>NUCLEOTIDE SEQUENCE</scope>
    <source>
        <strain evidence="1">FACHB-1375</strain>
    </source>
</reference>
<reference evidence="1" key="2">
    <citation type="submission" date="2020-08" db="EMBL/GenBank/DDBJ databases">
        <authorList>
            <person name="Chen M."/>
            <person name="Teng W."/>
            <person name="Zhao L."/>
            <person name="Hu C."/>
            <person name="Zhou Y."/>
            <person name="Han B."/>
            <person name="Song L."/>
            <person name="Shu W."/>
        </authorList>
    </citation>
    <scope>NUCLEOTIDE SEQUENCE</scope>
    <source>
        <strain evidence="1">FACHB-1375</strain>
    </source>
</reference>
<dbReference type="RefSeq" id="WP_190464902.1">
    <property type="nucleotide sequence ID" value="NZ_JACJPW010000031.1"/>
</dbReference>
<gene>
    <name evidence="1" type="ORF">H6G03_13415</name>
</gene>
<comment type="caution">
    <text evidence="1">The sequence shown here is derived from an EMBL/GenBank/DDBJ whole genome shotgun (WGS) entry which is preliminary data.</text>
</comment>
<organism evidence="1 2">
    <name type="scientific">Aerosakkonema funiforme FACHB-1375</name>
    <dbReference type="NCBI Taxonomy" id="2949571"/>
    <lineage>
        <taxon>Bacteria</taxon>
        <taxon>Bacillati</taxon>
        <taxon>Cyanobacteriota</taxon>
        <taxon>Cyanophyceae</taxon>
        <taxon>Oscillatoriophycideae</taxon>
        <taxon>Aerosakkonematales</taxon>
        <taxon>Aerosakkonemataceae</taxon>
        <taxon>Aerosakkonema</taxon>
    </lineage>
</organism>
<proteinExistence type="predicted"/>
<keyword evidence="2" id="KW-1185">Reference proteome</keyword>
<evidence type="ECO:0000313" key="1">
    <source>
        <dbReference type="EMBL" id="MBD2182091.1"/>
    </source>
</evidence>
<dbReference type="AlphaFoldDB" id="A0A926ZIS1"/>
<accession>A0A926ZIS1</accession>
<dbReference type="EMBL" id="JACJPW010000031">
    <property type="protein sequence ID" value="MBD2182091.1"/>
    <property type="molecule type" value="Genomic_DNA"/>
</dbReference>